<comment type="caution">
    <text evidence="2">The sequence shown here is derived from an EMBL/GenBank/DDBJ whole genome shotgun (WGS) entry which is preliminary data.</text>
</comment>
<evidence type="ECO:0000313" key="3">
    <source>
        <dbReference type="Proteomes" id="UP000614272"/>
    </source>
</evidence>
<keyword evidence="1" id="KW-0472">Membrane</keyword>
<feature type="transmembrane region" description="Helical" evidence="1">
    <location>
        <begin position="141"/>
        <end position="162"/>
    </location>
</feature>
<gene>
    <name evidence="2" type="ORF">GCM10011357_21390</name>
</gene>
<accession>A0ABQ1RCJ1</accession>
<reference evidence="3" key="1">
    <citation type="journal article" date="2019" name="Int. J. Syst. Evol. Microbiol.">
        <title>The Global Catalogue of Microorganisms (GCM) 10K type strain sequencing project: providing services to taxonomists for standard genome sequencing and annotation.</title>
        <authorList>
            <consortium name="The Broad Institute Genomics Platform"/>
            <consortium name="The Broad Institute Genome Sequencing Center for Infectious Disease"/>
            <person name="Wu L."/>
            <person name="Ma J."/>
        </authorList>
    </citation>
    <scope>NUCLEOTIDE SEQUENCE [LARGE SCALE GENOMIC DNA]</scope>
    <source>
        <strain evidence="3">CGMCC 1.12923</strain>
    </source>
</reference>
<protein>
    <submittedName>
        <fullName evidence="2">Uncharacterized protein</fullName>
    </submittedName>
</protein>
<dbReference type="Proteomes" id="UP000614272">
    <property type="component" value="Unassembled WGS sequence"/>
</dbReference>
<dbReference type="EMBL" id="BMGJ01000007">
    <property type="protein sequence ID" value="GGD65870.1"/>
    <property type="molecule type" value="Genomic_DNA"/>
</dbReference>
<keyword evidence="1" id="KW-1133">Transmembrane helix</keyword>
<evidence type="ECO:0000256" key="1">
    <source>
        <dbReference type="SAM" id="Phobius"/>
    </source>
</evidence>
<sequence>MTIHPDICSHEVVWIFEWDHALITEGRSMGRILKLALVLVSITMLPAFAVQQIESREGYFVLELPEDRKTYDGLEIVELNQSTQSAEFNNAQRFDISGQQQATLSGFADGHYQARITDSSGKNPPQLIAEIEIRHRSLTQALVLFVVGLAAFLLLAILLLRFNREGIEHD</sequence>
<keyword evidence="3" id="KW-1185">Reference proteome</keyword>
<proteinExistence type="predicted"/>
<organism evidence="2 3">
    <name type="scientific">Lacimicrobium alkaliphilum</name>
    <dbReference type="NCBI Taxonomy" id="1526571"/>
    <lineage>
        <taxon>Bacteria</taxon>
        <taxon>Pseudomonadati</taxon>
        <taxon>Pseudomonadota</taxon>
        <taxon>Gammaproteobacteria</taxon>
        <taxon>Alteromonadales</taxon>
        <taxon>Alteromonadaceae</taxon>
        <taxon>Lacimicrobium</taxon>
    </lineage>
</organism>
<evidence type="ECO:0000313" key="2">
    <source>
        <dbReference type="EMBL" id="GGD65870.1"/>
    </source>
</evidence>
<keyword evidence="1" id="KW-0812">Transmembrane</keyword>
<name>A0ABQ1RCJ1_9ALTE</name>